<keyword evidence="11" id="KW-0472">Membrane</keyword>
<evidence type="ECO:0000256" key="3">
    <source>
        <dbReference type="ARBA" id="ARBA00008061"/>
    </source>
</evidence>
<evidence type="ECO:0000256" key="5">
    <source>
        <dbReference type="ARBA" id="ARBA00022723"/>
    </source>
</evidence>
<comment type="catalytic activity">
    <reaction evidence="1">
        <text>Endohydrolysis of (1-&gt;4)-alpha-D-glucosidic linkages in polysaccharides containing three or more (1-&gt;4)-alpha-linked D-glucose units.</text>
        <dbReference type="EC" id="3.2.1.1"/>
    </reaction>
</comment>
<dbReference type="PROSITE" id="PS51257">
    <property type="entry name" value="PROKAR_LIPOPROTEIN"/>
    <property type="match status" value="1"/>
</dbReference>
<dbReference type="InterPro" id="IPR017853">
    <property type="entry name" value="GH"/>
</dbReference>
<dbReference type="InterPro" id="IPR013777">
    <property type="entry name" value="A-amylase-like"/>
</dbReference>
<feature type="transmembrane region" description="Helical" evidence="11">
    <location>
        <begin position="485"/>
        <end position="505"/>
    </location>
</feature>
<dbReference type="GO" id="GO:0016787">
    <property type="term" value="F:hydrolase activity"/>
    <property type="evidence" value="ECO:0007669"/>
    <property type="project" value="UniProtKB-KW"/>
</dbReference>
<evidence type="ECO:0000256" key="6">
    <source>
        <dbReference type="ARBA" id="ARBA00022729"/>
    </source>
</evidence>
<dbReference type="PANTHER" id="PTHR10357:SF215">
    <property type="entry name" value="ALPHA-AMYLASE 1"/>
    <property type="match status" value="1"/>
</dbReference>
<protein>
    <recommendedName>
        <fullName evidence="4">alpha-amylase</fullName>
        <ecNumber evidence="4">3.2.1.1</ecNumber>
    </recommendedName>
</protein>
<dbReference type="SUPFAM" id="SSF51011">
    <property type="entry name" value="Glycosyl hydrolase domain"/>
    <property type="match status" value="1"/>
</dbReference>
<keyword evidence="11" id="KW-0812">Transmembrane</keyword>
<evidence type="ECO:0000256" key="11">
    <source>
        <dbReference type="SAM" id="Phobius"/>
    </source>
</evidence>
<keyword evidence="5" id="KW-0479">Metal-binding</keyword>
<keyword evidence="6" id="KW-0732">Signal</keyword>
<evidence type="ECO:0000313" key="13">
    <source>
        <dbReference type="EMBL" id="MFB9758400.1"/>
    </source>
</evidence>
<dbReference type="SUPFAM" id="SSF51445">
    <property type="entry name" value="(Trans)glycosidases"/>
    <property type="match status" value="1"/>
</dbReference>
<name>A0ABV5WCT2_9BACI</name>
<keyword evidence="8" id="KW-0106">Calcium</keyword>
<dbReference type="EMBL" id="JBHMAF010000028">
    <property type="protein sequence ID" value="MFB9758400.1"/>
    <property type="molecule type" value="Genomic_DNA"/>
</dbReference>
<dbReference type="EC" id="3.2.1.1" evidence="4"/>
<sequence length="512" mass="59141">MSKQVIATLVLIPFLLFYGLFFSCVQAAGEKEERSWQDEAIYFMMVDRFNNGDSKNDKDVNTTDLQAYNGGDLKGITKQLDYIQDMGFTAILLTPVVDNEEDGYHGYWTKDFYKVEEHFGSMADMKELVKEAHKRDMKVILDFVAGYTGSKNPWLFDKQKQGWYQQEQGENEQIQIIEESPLAGLPHLNFENKEVRKFLINNAKWWVQQTDIDGFRLEDMQSVPKDFWGEFVRGVKAVKQDFFFIGDVSAVDASSVAEYQNMGIGSFLNISSYKNMTKVFSQTGQSPNELYKDWKSDQVVYPNPYLLGNFLDNQNTKRFTRVALEEKQYPPTRLRLALAYLFTSPGIPIMYYGTEIALDGGDPPDNRRLMDFKTDADFLKYISKLGELRKQLPSLRRGTFEMVYDKGGMSVFKRTYQEETTIIALNNTKKTQKVHLTREQLDTNKELHGLMEEDIIRPAKDGYYLVLDRETANVYALAEKTGLNIPFISVLVGINVLFVIFLILVRRRRKKS</sequence>
<evidence type="ECO:0000256" key="9">
    <source>
        <dbReference type="ARBA" id="ARBA00023277"/>
    </source>
</evidence>
<dbReference type="InterPro" id="IPR006047">
    <property type="entry name" value="GH13_cat_dom"/>
</dbReference>
<dbReference type="SMART" id="SM00642">
    <property type="entry name" value="Aamy"/>
    <property type="match status" value="1"/>
</dbReference>
<dbReference type="PIRSF" id="PIRSF001024">
    <property type="entry name" value="Alph-amyl_fung"/>
    <property type="match status" value="1"/>
</dbReference>
<evidence type="ECO:0000256" key="7">
    <source>
        <dbReference type="ARBA" id="ARBA00022801"/>
    </source>
</evidence>
<dbReference type="Proteomes" id="UP001589609">
    <property type="component" value="Unassembled WGS sequence"/>
</dbReference>
<gene>
    <name evidence="13" type="ORF">ACFFMS_07680</name>
</gene>
<comment type="caution">
    <text evidence="13">The sequence shown here is derived from an EMBL/GenBank/DDBJ whole genome shotgun (WGS) entry which is preliminary data.</text>
</comment>
<proteinExistence type="inferred from homology"/>
<keyword evidence="10" id="KW-0326">Glycosidase</keyword>
<keyword evidence="11" id="KW-1133">Transmembrane helix</keyword>
<evidence type="ECO:0000256" key="4">
    <source>
        <dbReference type="ARBA" id="ARBA00012595"/>
    </source>
</evidence>
<dbReference type="RefSeq" id="WP_379948674.1">
    <property type="nucleotide sequence ID" value="NZ_JBHMAF010000028.1"/>
</dbReference>
<dbReference type="Pfam" id="PF22026">
    <property type="entry name" value="Alpha-amylase_C_2"/>
    <property type="match status" value="1"/>
</dbReference>
<reference evidence="13 14" key="1">
    <citation type="submission" date="2024-09" db="EMBL/GenBank/DDBJ databases">
        <authorList>
            <person name="Sun Q."/>
            <person name="Mori K."/>
        </authorList>
    </citation>
    <scope>NUCLEOTIDE SEQUENCE [LARGE SCALE GENOMIC DNA]</scope>
    <source>
        <strain evidence="13 14">JCM 11201</strain>
    </source>
</reference>
<evidence type="ECO:0000256" key="8">
    <source>
        <dbReference type="ARBA" id="ARBA00022837"/>
    </source>
</evidence>
<organism evidence="13 14">
    <name type="scientific">Ectobacillus funiculus</name>
    <dbReference type="NCBI Taxonomy" id="137993"/>
    <lineage>
        <taxon>Bacteria</taxon>
        <taxon>Bacillati</taxon>
        <taxon>Bacillota</taxon>
        <taxon>Bacilli</taxon>
        <taxon>Bacillales</taxon>
        <taxon>Bacillaceae</taxon>
        <taxon>Ectobacillus</taxon>
    </lineage>
</organism>
<comment type="similarity">
    <text evidence="3">Belongs to the glycosyl hydrolase 13 family.</text>
</comment>
<evidence type="ECO:0000313" key="14">
    <source>
        <dbReference type="Proteomes" id="UP001589609"/>
    </source>
</evidence>
<comment type="cofactor">
    <cofactor evidence="2">
        <name>Ca(2+)</name>
        <dbReference type="ChEBI" id="CHEBI:29108"/>
    </cofactor>
</comment>
<dbReference type="Gene3D" id="2.60.40.1180">
    <property type="entry name" value="Golgi alpha-mannosidase II"/>
    <property type="match status" value="1"/>
</dbReference>
<dbReference type="Pfam" id="PF00128">
    <property type="entry name" value="Alpha-amylase"/>
    <property type="match status" value="1"/>
</dbReference>
<dbReference type="InterPro" id="IPR054174">
    <property type="entry name" value="Alpha-amylase-like_C"/>
</dbReference>
<keyword evidence="9" id="KW-0119">Carbohydrate metabolism</keyword>
<evidence type="ECO:0000256" key="1">
    <source>
        <dbReference type="ARBA" id="ARBA00000548"/>
    </source>
</evidence>
<dbReference type="PANTHER" id="PTHR10357">
    <property type="entry name" value="ALPHA-AMYLASE FAMILY MEMBER"/>
    <property type="match status" value="1"/>
</dbReference>
<evidence type="ECO:0000256" key="2">
    <source>
        <dbReference type="ARBA" id="ARBA00001913"/>
    </source>
</evidence>
<evidence type="ECO:0000256" key="10">
    <source>
        <dbReference type="ARBA" id="ARBA00023295"/>
    </source>
</evidence>
<accession>A0ABV5WCT2</accession>
<feature type="domain" description="Glycosyl hydrolase family 13 catalytic" evidence="12">
    <location>
        <begin position="43"/>
        <end position="389"/>
    </location>
</feature>
<dbReference type="InterPro" id="IPR013780">
    <property type="entry name" value="Glyco_hydro_b"/>
</dbReference>
<keyword evidence="7 13" id="KW-0378">Hydrolase</keyword>
<dbReference type="Gene3D" id="3.20.20.80">
    <property type="entry name" value="Glycosidases"/>
    <property type="match status" value="1"/>
</dbReference>
<keyword evidence="14" id="KW-1185">Reference proteome</keyword>
<evidence type="ECO:0000259" key="12">
    <source>
        <dbReference type="SMART" id="SM00642"/>
    </source>
</evidence>